<feature type="transmembrane region" description="Helical" evidence="1">
    <location>
        <begin position="76"/>
        <end position="104"/>
    </location>
</feature>
<organism evidence="2 3">
    <name type="scientific">Hansschlegelia quercus</name>
    <dbReference type="NCBI Taxonomy" id="2528245"/>
    <lineage>
        <taxon>Bacteria</taxon>
        <taxon>Pseudomonadati</taxon>
        <taxon>Pseudomonadota</taxon>
        <taxon>Alphaproteobacteria</taxon>
        <taxon>Hyphomicrobiales</taxon>
        <taxon>Methylopilaceae</taxon>
        <taxon>Hansschlegelia</taxon>
    </lineage>
</organism>
<keyword evidence="1" id="KW-0472">Membrane</keyword>
<keyword evidence="1" id="KW-0812">Transmembrane</keyword>
<dbReference type="OrthoDB" id="7356231at2"/>
<evidence type="ECO:0000256" key="1">
    <source>
        <dbReference type="SAM" id="Phobius"/>
    </source>
</evidence>
<dbReference type="Proteomes" id="UP000291613">
    <property type="component" value="Unassembled WGS sequence"/>
</dbReference>
<reference evidence="2 3" key="1">
    <citation type="submission" date="2019-02" db="EMBL/GenBank/DDBJ databases">
        <title>Hansschlegelia quercus sp. nov., a novel methylotrophic bacterium from buds of oak (Quercus robur L.).</title>
        <authorList>
            <person name="Agafonova N.V."/>
            <person name="Kaparullina E.N."/>
            <person name="Grouzdev D.S."/>
            <person name="Doronina N.V."/>
        </authorList>
    </citation>
    <scope>NUCLEOTIDE SEQUENCE [LARGE SCALE GENOMIC DNA]</scope>
    <source>
        <strain evidence="2 3">Dub</strain>
    </source>
</reference>
<proteinExistence type="predicted"/>
<keyword evidence="3" id="KW-1185">Reference proteome</keyword>
<feature type="transmembrane region" description="Helical" evidence="1">
    <location>
        <begin position="12"/>
        <end position="31"/>
    </location>
</feature>
<evidence type="ECO:0000313" key="2">
    <source>
        <dbReference type="EMBL" id="TBN55329.1"/>
    </source>
</evidence>
<evidence type="ECO:0000313" key="3">
    <source>
        <dbReference type="Proteomes" id="UP000291613"/>
    </source>
</evidence>
<feature type="transmembrane region" description="Helical" evidence="1">
    <location>
        <begin position="43"/>
        <end position="70"/>
    </location>
</feature>
<name>A0A4Q9GLP1_9HYPH</name>
<comment type="caution">
    <text evidence="2">The sequence shown here is derived from an EMBL/GenBank/DDBJ whole genome shotgun (WGS) entry which is preliminary data.</text>
</comment>
<gene>
    <name evidence="2" type="ORF">EYR15_01730</name>
</gene>
<accession>A0A4Q9GLP1</accession>
<sequence>MLATFRRAVSFPLAIVLVGYEALNALFGPLVRPAIAWTSSLRLFTRIGAGIAALPPYAVLVTLAVPFAVIEPFKFIALYWLASGHAVLGLIALVLSHLSSLLICERIFHVGKPKLLQIGWFALGYRFVADLRDRALLWLRSTAVWRAAAEFGRRIRLSARSALGR</sequence>
<dbReference type="AlphaFoldDB" id="A0A4Q9GLP1"/>
<protein>
    <submittedName>
        <fullName evidence="2">Uncharacterized protein</fullName>
    </submittedName>
</protein>
<dbReference type="EMBL" id="SIUB01000001">
    <property type="protein sequence ID" value="TBN55329.1"/>
    <property type="molecule type" value="Genomic_DNA"/>
</dbReference>
<keyword evidence="1" id="KW-1133">Transmembrane helix</keyword>